<protein>
    <recommendedName>
        <fullName evidence="3">F-box domain-containing protein</fullName>
    </recommendedName>
</protein>
<proteinExistence type="predicted"/>
<evidence type="ECO:0008006" key="3">
    <source>
        <dbReference type="Google" id="ProtNLM"/>
    </source>
</evidence>
<dbReference type="AlphaFoldDB" id="A0A1M2VX82"/>
<dbReference type="OMA" id="AYIFPNV"/>
<dbReference type="EMBL" id="MNAD01000515">
    <property type="protein sequence ID" value="OJT12183.1"/>
    <property type="molecule type" value="Genomic_DNA"/>
</dbReference>
<reference evidence="1 2" key="1">
    <citation type="submission" date="2016-10" db="EMBL/GenBank/DDBJ databases">
        <title>Genome sequence of the basidiomycete white-rot fungus Trametes pubescens.</title>
        <authorList>
            <person name="Makela M.R."/>
            <person name="Granchi Z."/>
            <person name="Peng M."/>
            <person name="De Vries R.P."/>
            <person name="Grigoriev I."/>
            <person name="Riley R."/>
            <person name="Hilden K."/>
        </authorList>
    </citation>
    <scope>NUCLEOTIDE SEQUENCE [LARGE SCALE GENOMIC DNA]</scope>
    <source>
        <strain evidence="1 2">FBCC735</strain>
    </source>
</reference>
<name>A0A1M2VX82_TRAPU</name>
<dbReference type="OrthoDB" id="2756545at2759"/>
<comment type="caution">
    <text evidence="1">The sequence shown here is derived from an EMBL/GenBank/DDBJ whole genome shotgun (WGS) entry which is preliminary data.</text>
</comment>
<dbReference type="Proteomes" id="UP000184267">
    <property type="component" value="Unassembled WGS sequence"/>
</dbReference>
<accession>A0A1M2VX82</accession>
<sequence>MTEQWALPYDVLLTIMDLSSPCTIATMMRTCRTLYDDTKGLWLLLHNGVTLADNPAILSFAAFMLASHNTRRFQYLRTLTVAKGGFYDDAVRELTTILTHPSLNIETLTLHDAEKVLSCGAVVTVLTEDVLEPRLPLLHTFSSLTTLKHITISSMGQRTHTLLDLLPPGLISASLAFGSPYSREETPFGDANARNPVVRLAKFADTLEVLEGSWFDAQPVVGRPPVVYARVRRLCATYCVRHPARPATAGYAYIFPNVEYLALAARWPEHSGFQLYPKRTTRQANRQDQVKYGGWRRLRVVEGSFEDVWALGLTCHVRMLRLTGDIPWDDSTAPRLEEVLVDVQPVELAFTGFSYPLHTFGGEPVWAALQGPAAQCVQTLEVEIRFGSAQNDGEANMADVLVSASGARVRFAFNCSNGAAAHRRISSMGLRRPSFPNYARSSSL</sequence>
<evidence type="ECO:0000313" key="2">
    <source>
        <dbReference type="Proteomes" id="UP000184267"/>
    </source>
</evidence>
<organism evidence="1 2">
    <name type="scientific">Trametes pubescens</name>
    <name type="common">White-rot fungus</name>
    <dbReference type="NCBI Taxonomy" id="154538"/>
    <lineage>
        <taxon>Eukaryota</taxon>
        <taxon>Fungi</taxon>
        <taxon>Dikarya</taxon>
        <taxon>Basidiomycota</taxon>
        <taxon>Agaricomycotina</taxon>
        <taxon>Agaricomycetes</taxon>
        <taxon>Polyporales</taxon>
        <taxon>Polyporaceae</taxon>
        <taxon>Trametes</taxon>
    </lineage>
</organism>
<keyword evidence="2" id="KW-1185">Reference proteome</keyword>
<gene>
    <name evidence="1" type="ORF">TRAPUB_11293</name>
</gene>
<evidence type="ECO:0000313" key="1">
    <source>
        <dbReference type="EMBL" id="OJT12183.1"/>
    </source>
</evidence>